<name>A0A076FEW4_PARNA</name>
<sequence length="211" mass="23544">VGRHICSGVILTEKHVLTSASCLVNNPIKNYMIVVGQNALDELDEWEEEFSAQSIYTHDFFDETSGSHDLAIVKLKQRRGHYINFEHPQIQPICLPTSAAGQESRDGSCEISGWGSWSAADQKLSLMGQSVNLDPVCTLEHHCVNNPSAANQKDFTFDDGMPLTCKPMSKPMWYLRGLRAKALDPCDQGCPTMRFLDISAYLLWINARLAL</sequence>
<feature type="non-terminal residue" evidence="3">
    <location>
        <position position="211"/>
    </location>
</feature>
<evidence type="ECO:0000313" key="3">
    <source>
        <dbReference type="EMBL" id="AII16578.1"/>
    </source>
</evidence>
<dbReference type="SUPFAM" id="SSF50494">
    <property type="entry name" value="Trypsin-like serine proteases"/>
    <property type="match status" value="1"/>
</dbReference>
<dbReference type="Pfam" id="PF00089">
    <property type="entry name" value="Trypsin"/>
    <property type="match status" value="1"/>
</dbReference>
<feature type="non-terminal residue" evidence="3">
    <location>
        <position position="1"/>
    </location>
</feature>
<organism evidence="3">
    <name type="scientific">Paracyclopina nana</name>
    <name type="common">Marine copepod</name>
    <dbReference type="NCBI Taxonomy" id="565004"/>
    <lineage>
        <taxon>Eukaryota</taxon>
        <taxon>Metazoa</taxon>
        <taxon>Ecdysozoa</taxon>
        <taxon>Arthropoda</taxon>
        <taxon>Crustacea</taxon>
        <taxon>Multicrustacea</taxon>
        <taxon>Hexanauplia</taxon>
        <taxon>Copepoda</taxon>
        <taxon>Cyclopoida</taxon>
        <taxon>Cyclopettidae</taxon>
        <taxon>Paracyclopina</taxon>
    </lineage>
</organism>
<dbReference type="GO" id="GO:0004252">
    <property type="term" value="F:serine-type endopeptidase activity"/>
    <property type="evidence" value="ECO:0007669"/>
    <property type="project" value="InterPro"/>
</dbReference>
<feature type="domain" description="Peptidase S1" evidence="2">
    <location>
        <begin position="1"/>
        <end position="210"/>
    </location>
</feature>
<dbReference type="InterPro" id="IPR043504">
    <property type="entry name" value="Peptidase_S1_PA_chymotrypsin"/>
</dbReference>
<dbReference type="Gene3D" id="2.40.10.10">
    <property type="entry name" value="Trypsin-like serine proteases"/>
    <property type="match status" value="1"/>
</dbReference>
<dbReference type="GO" id="GO:0006508">
    <property type="term" value="P:proteolysis"/>
    <property type="evidence" value="ECO:0007669"/>
    <property type="project" value="InterPro"/>
</dbReference>
<protein>
    <submittedName>
        <fullName evidence="3">Coagulation factor XII</fullName>
    </submittedName>
</protein>
<proteinExistence type="evidence at transcript level"/>
<evidence type="ECO:0000259" key="2">
    <source>
        <dbReference type="PROSITE" id="PS50240"/>
    </source>
</evidence>
<reference evidence="3" key="1">
    <citation type="submission" date="2013-08" db="EMBL/GenBank/DDBJ databases">
        <title>Paracyclopina nana immune related genes.</title>
        <authorList>
            <person name="Kim B.-M."/>
            <person name="Rhee J.-S."/>
            <person name="Lee J.-S."/>
        </authorList>
    </citation>
    <scope>NUCLEOTIDE SEQUENCE</scope>
</reference>
<dbReference type="AlphaFoldDB" id="A0A076FEW4"/>
<accession>A0A076FEW4</accession>
<dbReference type="InterPro" id="IPR009003">
    <property type="entry name" value="Peptidase_S1_PA"/>
</dbReference>
<dbReference type="EMBL" id="KF516674">
    <property type="protein sequence ID" value="AII16578.1"/>
    <property type="molecule type" value="mRNA"/>
</dbReference>
<dbReference type="PANTHER" id="PTHR24250">
    <property type="entry name" value="CHYMOTRYPSIN-RELATED"/>
    <property type="match status" value="1"/>
</dbReference>
<dbReference type="PROSITE" id="PS50240">
    <property type="entry name" value="TRYPSIN_DOM"/>
    <property type="match status" value="1"/>
</dbReference>
<dbReference type="PANTHER" id="PTHR24250:SF27">
    <property type="entry name" value="ELASTASE 2 LIKE"/>
    <property type="match status" value="1"/>
</dbReference>
<keyword evidence="1" id="KW-1015">Disulfide bond</keyword>
<evidence type="ECO:0000256" key="1">
    <source>
        <dbReference type="ARBA" id="ARBA00023157"/>
    </source>
</evidence>
<dbReference type="InterPro" id="IPR001254">
    <property type="entry name" value="Trypsin_dom"/>
</dbReference>
<dbReference type="SMART" id="SM00020">
    <property type="entry name" value="Tryp_SPc"/>
    <property type="match status" value="1"/>
</dbReference>